<evidence type="ECO:0000256" key="5">
    <source>
        <dbReference type="ARBA" id="ARBA00022989"/>
    </source>
</evidence>
<dbReference type="InterPro" id="IPR001640">
    <property type="entry name" value="Lgt"/>
</dbReference>
<dbReference type="GO" id="GO:0042158">
    <property type="term" value="P:lipoprotein biosynthetic process"/>
    <property type="evidence" value="ECO:0007669"/>
    <property type="project" value="UniProtKB-UniRule"/>
</dbReference>
<dbReference type="PROSITE" id="PS01311">
    <property type="entry name" value="LGT"/>
    <property type="match status" value="1"/>
</dbReference>
<keyword evidence="8" id="KW-0449">Lipoprotein</keyword>
<dbReference type="PANTHER" id="PTHR30589">
    <property type="entry name" value="PROLIPOPROTEIN DIACYLGLYCERYL TRANSFERASE"/>
    <property type="match status" value="1"/>
</dbReference>
<feature type="transmembrane region" description="Helical" evidence="7">
    <location>
        <begin position="20"/>
        <end position="39"/>
    </location>
</feature>
<dbReference type="OrthoDB" id="871140at2"/>
<accession>A0A380TNB7</accession>
<evidence type="ECO:0000256" key="7">
    <source>
        <dbReference type="HAMAP-Rule" id="MF_01147"/>
    </source>
</evidence>
<comment type="catalytic activity">
    <reaction evidence="7">
        <text>L-cysteinyl-[prolipoprotein] + a 1,2-diacyl-sn-glycero-3-phospho-(1'-sn-glycerol) = an S-1,2-diacyl-sn-glyceryl-L-cysteinyl-[prolipoprotein] + sn-glycerol 1-phosphate + H(+)</text>
        <dbReference type="Rhea" id="RHEA:56712"/>
        <dbReference type="Rhea" id="RHEA-COMP:14679"/>
        <dbReference type="Rhea" id="RHEA-COMP:14680"/>
        <dbReference type="ChEBI" id="CHEBI:15378"/>
        <dbReference type="ChEBI" id="CHEBI:29950"/>
        <dbReference type="ChEBI" id="CHEBI:57685"/>
        <dbReference type="ChEBI" id="CHEBI:64716"/>
        <dbReference type="ChEBI" id="CHEBI:140658"/>
        <dbReference type="EC" id="2.5.1.145"/>
    </reaction>
</comment>
<evidence type="ECO:0000256" key="4">
    <source>
        <dbReference type="ARBA" id="ARBA00022692"/>
    </source>
</evidence>
<feature type="transmembrane region" description="Helical" evidence="7">
    <location>
        <begin position="244"/>
        <end position="263"/>
    </location>
</feature>
<dbReference type="NCBIfam" id="TIGR00544">
    <property type="entry name" value="lgt"/>
    <property type="match status" value="1"/>
</dbReference>
<keyword evidence="6 7" id="KW-0472">Membrane</keyword>
<dbReference type="EMBL" id="UFRQ01000003">
    <property type="protein sequence ID" value="SUT87334.1"/>
    <property type="molecule type" value="Genomic_DNA"/>
</dbReference>
<keyword evidence="5 7" id="KW-1133">Transmembrane helix</keyword>
<keyword evidence="9" id="KW-1185">Reference proteome</keyword>
<dbReference type="Proteomes" id="UP000254649">
    <property type="component" value="Unassembled WGS sequence"/>
</dbReference>
<name>A0A380TNB7_9PAST</name>
<dbReference type="PANTHER" id="PTHR30589:SF0">
    <property type="entry name" value="PHOSPHATIDYLGLYCEROL--PROLIPOPROTEIN DIACYLGLYCERYL TRANSFERASE"/>
    <property type="match status" value="1"/>
</dbReference>
<dbReference type="GO" id="GO:0005886">
    <property type="term" value="C:plasma membrane"/>
    <property type="evidence" value="ECO:0007669"/>
    <property type="project" value="UniProtKB-SubCell"/>
</dbReference>
<comment type="similarity">
    <text evidence="1 7">Belongs to the Lgt family.</text>
</comment>
<evidence type="ECO:0000256" key="3">
    <source>
        <dbReference type="ARBA" id="ARBA00022679"/>
    </source>
</evidence>
<dbReference type="AlphaFoldDB" id="A0A380TNB7"/>
<evidence type="ECO:0000313" key="9">
    <source>
        <dbReference type="Proteomes" id="UP000254649"/>
    </source>
</evidence>
<feature type="transmembrane region" description="Helical" evidence="7">
    <location>
        <begin position="59"/>
        <end position="79"/>
    </location>
</feature>
<dbReference type="GO" id="GO:0008961">
    <property type="term" value="F:phosphatidylglycerol-prolipoprotein diacylglyceryl transferase activity"/>
    <property type="evidence" value="ECO:0007669"/>
    <property type="project" value="UniProtKB-UniRule"/>
</dbReference>
<proteinExistence type="inferred from homology"/>
<evidence type="ECO:0000256" key="2">
    <source>
        <dbReference type="ARBA" id="ARBA00022475"/>
    </source>
</evidence>
<sequence>MTNFIHLPYIDPVIFSLGPISLRWYGVMYLLGFAFAYWLGSKRAKASNGVWTEEQFDSLLYNCFAGVILGGRIGDVFFYNIDIFMQDPLYLFRIWEGGMSFHGGLIGVIIAMIWTSGRQKRSFWQTSDLIAPLVPVGLGLGRLGNFINNELWGRPVENLDAVPWAMFPYGYTGTVPLHPSQLYEMLLEGAALFIILNLFIRKSRPLAAVSGLFLVGYGVFRFLVEYVREIDHSVNTAEDLITRGQMLSLPMIIGGIAIMIWAYSRQSADKK</sequence>
<gene>
    <name evidence="7 8" type="primary">lgt</name>
    <name evidence="8" type="ORF">NCTC10801_00137</name>
</gene>
<dbReference type="HAMAP" id="MF_01147">
    <property type="entry name" value="Lgt"/>
    <property type="match status" value="1"/>
</dbReference>
<evidence type="ECO:0000313" key="8">
    <source>
        <dbReference type="EMBL" id="SUT87334.1"/>
    </source>
</evidence>
<keyword evidence="3 7" id="KW-0808">Transferase</keyword>
<organism evidence="8 9">
    <name type="scientific">[Actinobacillus] rossii</name>
    <dbReference type="NCBI Taxonomy" id="123820"/>
    <lineage>
        <taxon>Bacteria</taxon>
        <taxon>Pseudomonadati</taxon>
        <taxon>Pseudomonadota</taxon>
        <taxon>Gammaproteobacteria</taxon>
        <taxon>Pasteurellales</taxon>
        <taxon>Pasteurellaceae</taxon>
    </lineage>
</organism>
<protein>
    <recommendedName>
        <fullName evidence="7">Phosphatidylglycerol--prolipoprotein diacylglyceryl transferase</fullName>
        <ecNumber evidence="7">2.5.1.145</ecNumber>
    </recommendedName>
</protein>
<reference evidence="8 9" key="1">
    <citation type="submission" date="2018-06" db="EMBL/GenBank/DDBJ databases">
        <authorList>
            <consortium name="Pathogen Informatics"/>
            <person name="Doyle S."/>
        </authorList>
    </citation>
    <scope>NUCLEOTIDE SEQUENCE [LARGE SCALE GENOMIC DNA]</scope>
    <source>
        <strain evidence="8 9">NCTC10801</strain>
    </source>
</reference>
<evidence type="ECO:0000256" key="6">
    <source>
        <dbReference type="ARBA" id="ARBA00023136"/>
    </source>
</evidence>
<dbReference type="UniPathway" id="UPA00664"/>
<keyword evidence="4 7" id="KW-0812">Transmembrane</keyword>
<evidence type="ECO:0000256" key="1">
    <source>
        <dbReference type="ARBA" id="ARBA00007150"/>
    </source>
</evidence>
<dbReference type="EC" id="2.5.1.145" evidence="7"/>
<feature type="transmembrane region" description="Helical" evidence="7">
    <location>
        <begin position="99"/>
        <end position="117"/>
    </location>
</feature>
<keyword evidence="8" id="KW-0328">Glycosyltransferase</keyword>
<comment type="function">
    <text evidence="7">Catalyzes the transfer of the diacylglyceryl group from phosphatidylglycerol to the sulfhydryl group of the N-terminal cysteine of a prolipoprotein, the first step in the formation of mature lipoproteins.</text>
</comment>
<keyword evidence="2 7" id="KW-1003">Cell membrane</keyword>
<comment type="subcellular location">
    <subcellularLocation>
        <location evidence="7">Cell membrane</location>
        <topology evidence="7">Multi-pass membrane protein</topology>
    </subcellularLocation>
</comment>
<dbReference type="Pfam" id="PF01790">
    <property type="entry name" value="LGT"/>
    <property type="match status" value="1"/>
</dbReference>
<feature type="transmembrane region" description="Helical" evidence="7">
    <location>
        <begin position="206"/>
        <end position="224"/>
    </location>
</feature>
<comment type="pathway">
    <text evidence="7">Protein modification; lipoprotein biosynthesis (diacylglyceryl transfer).</text>
</comment>
<feature type="binding site" evidence="7">
    <location>
        <position position="142"/>
    </location>
    <ligand>
        <name>a 1,2-diacyl-sn-glycero-3-phospho-(1'-sn-glycerol)</name>
        <dbReference type="ChEBI" id="CHEBI:64716"/>
    </ligand>
</feature>